<dbReference type="InterPro" id="IPR036390">
    <property type="entry name" value="WH_DNA-bd_sf"/>
</dbReference>
<dbReference type="EMBL" id="BSNU01000009">
    <property type="protein sequence ID" value="GLQ64172.1"/>
    <property type="molecule type" value="Genomic_DNA"/>
</dbReference>
<dbReference type="CDD" id="cd07377">
    <property type="entry name" value="WHTH_GntR"/>
    <property type="match status" value="1"/>
</dbReference>
<dbReference type="CDD" id="cd00609">
    <property type="entry name" value="AAT_like"/>
    <property type="match status" value="1"/>
</dbReference>
<dbReference type="Gene3D" id="1.10.10.10">
    <property type="entry name" value="Winged helix-like DNA-binding domain superfamily/Winged helix DNA-binding domain"/>
    <property type="match status" value="1"/>
</dbReference>
<protein>
    <submittedName>
        <fullName evidence="7">GntR family transcriptional regulator</fullName>
    </submittedName>
</protein>
<evidence type="ECO:0000256" key="2">
    <source>
        <dbReference type="ARBA" id="ARBA00022898"/>
    </source>
</evidence>
<comment type="caution">
    <text evidence="7">The sequence shown here is derived from an EMBL/GenBank/DDBJ whole genome shotgun (WGS) entry which is preliminary data.</text>
</comment>
<evidence type="ECO:0000259" key="6">
    <source>
        <dbReference type="PROSITE" id="PS50949"/>
    </source>
</evidence>
<sequence length="458" mass="49005">MRSQSPWNARLPDGTGSAAERLADVLGSDILHGILSVGDRLPAHRDLAWRLGIGIGSVTRAYAILERRGLVRAEHGRGSFVAARADDPSILLDMSTNMPPPMFSDRALARTLSRLARTVDAALFNVYPPVAGHIEHRRIMAHWLTGCGIEIDPENLLLTGGAQQALSVAFTVARPHVGSIITEEVTYPGMLDTVRRGGKTLQSIAMDARGMMPDGLEAALSSPQTGRALVYVTPTLHNPTTACMDSDRVHAIAQLCRRFDALVIEDGVYAGQSKLNHTLAALIPERTFHVSSLSKIISPGLRIGALAPPAAFAAQTLPVLLASSLMIAPLSYAMMAQWLSDGTASSVRQSLRAEAARRRNLARNILGKRMTEPGGDGFHLWLPMDASTAENVAENAKALGVSIAPPSAFSSCDTLQKTGVRLALGAVSFKNLTVALTRIRQACELVERKVSRDTIVVG</sequence>
<reference evidence="8" key="1">
    <citation type="journal article" date="2019" name="Int. J. Syst. Evol. Microbiol.">
        <title>The Global Catalogue of Microorganisms (GCM) 10K type strain sequencing project: providing services to taxonomists for standard genome sequencing and annotation.</title>
        <authorList>
            <consortium name="The Broad Institute Genomics Platform"/>
            <consortium name="The Broad Institute Genome Sequencing Center for Infectious Disease"/>
            <person name="Wu L."/>
            <person name="Ma J."/>
        </authorList>
    </citation>
    <scope>NUCLEOTIDE SEQUENCE [LARGE SCALE GENOMIC DNA]</scope>
    <source>
        <strain evidence="8">NBRC 3267</strain>
    </source>
</reference>
<dbReference type="InterPro" id="IPR015421">
    <property type="entry name" value="PyrdxlP-dep_Trfase_major"/>
</dbReference>
<evidence type="ECO:0000256" key="3">
    <source>
        <dbReference type="ARBA" id="ARBA00023015"/>
    </source>
</evidence>
<accession>A0AAV5NK24</accession>
<dbReference type="Pfam" id="PF00155">
    <property type="entry name" value="Aminotran_1_2"/>
    <property type="match status" value="1"/>
</dbReference>
<evidence type="ECO:0000313" key="7">
    <source>
        <dbReference type="EMBL" id="GLQ64172.1"/>
    </source>
</evidence>
<name>A0AAV5NK24_9PROT</name>
<dbReference type="GO" id="GO:0030170">
    <property type="term" value="F:pyridoxal phosphate binding"/>
    <property type="evidence" value="ECO:0007669"/>
    <property type="project" value="InterPro"/>
</dbReference>
<dbReference type="PANTHER" id="PTHR46577:SF1">
    <property type="entry name" value="HTH-TYPE TRANSCRIPTIONAL REGULATORY PROTEIN GABR"/>
    <property type="match status" value="1"/>
</dbReference>
<evidence type="ECO:0000313" key="8">
    <source>
        <dbReference type="Proteomes" id="UP001156614"/>
    </source>
</evidence>
<dbReference type="InterPro" id="IPR015424">
    <property type="entry name" value="PyrdxlP-dep_Trfase"/>
</dbReference>
<feature type="domain" description="HTH gntR-type" evidence="6">
    <location>
        <begin position="16"/>
        <end position="84"/>
    </location>
</feature>
<keyword evidence="4" id="KW-0238">DNA-binding</keyword>
<dbReference type="PANTHER" id="PTHR46577">
    <property type="entry name" value="HTH-TYPE TRANSCRIPTIONAL REGULATORY PROTEIN GABR"/>
    <property type="match status" value="1"/>
</dbReference>
<dbReference type="GO" id="GO:0003677">
    <property type="term" value="F:DNA binding"/>
    <property type="evidence" value="ECO:0007669"/>
    <property type="project" value="UniProtKB-KW"/>
</dbReference>
<dbReference type="Gene3D" id="3.40.640.10">
    <property type="entry name" value="Type I PLP-dependent aspartate aminotransferase-like (Major domain)"/>
    <property type="match status" value="1"/>
</dbReference>
<dbReference type="Gene3D" id="3.90.1150.10">
    <property type="entry name" value="Aspartate Aminotransferase, domain 1"/>
    <property type="match status" value="1"/>
</dbReference>
<keyword evidence="8" id="KW-1185">Reference proteome</keyword>
<comment type="similarity">
    <text evidence="1">In the C-terminal section; belongs to the class-I pyridoxal-phosphate-dependent aminotransferase family.</text>
</comment>
<keyword evidence="3" id="KW-0805">Transcription regulation</keyword>
<dbReference type="InterPro" id="IPR004839">
    <property type="entry name" value="Aminotransferase_I/II_large"/>
</dbReference>
<evidence type="ECO:0000256" key="5">
    <source>
        <dbReference type="ARBA" id="ARBA00023163"/>
    </source>
</evidence>
<dbReference type="GO" id="GO:0003700">
    <property type="term" value="F:DNA-binding transcription factor activity"/>
    <property type="evidence" value="ECO:0007669"/>
    <property type="project" value="InterPro"/>
</dbReference>
<evidence type="ECO:0000256" key="4">
    <source>
        <dbReference type="ARBA" id="ARBA00023125"/>
    </source>
</evidence>
<keyword evidence="5" id="KW-0804">Transcription</keyword>
<dbReference type="InterPro" id="IPR000524">
    <property type="entry name" value="Tscrpt_reg_HTH_GntR"/>
</dbReference>
<dbReference type="Pfam" id="PF00392">
    <property type="entry name" value="GntR"/>
    <property type="match status" value="1"/>
</dbReference>
<dbReference type="InterPro" id="IPR051446">
    <property type="entry name" value="HTH_trans_reg/aminotransferase"/>
</dbReference>
<dbReference type="Proteomes" id="UP001156614">
    <property type="component" value="Unassembled WGS sequence"/>
</dbReference>
<dbReference type="PROSITE" id="PS50949">
    <property type="entry name" value="HTH_GNTR"/>
    <property type="match status" value="1"/>
</dbReference>
<proteinExistence type="inferred from homology"/>
<gene>
    <name evidence="7" type="ORF">GCM10007867_30180</name>
</gene>
<dbReference type="SUPFAM" id="SSF46785">
    <property type="entry name" value="Winged helix' DNA-binding domain"/>
    <property type="match status" value="1"/>
</dbReference>
<dbReference type="InterPro" id="IPR036388">
    <property type="entry name" value="WH-like_DNA-bd_sf"/>
</dbReference>
<organism evidence="7 8">
    <name type="scientific">Gluconobacter cerinus</name>
    <dbReference type="NCBI Taxonomy" id="38307"/>
    <lineage>
        <taxon>Bacteria</taxon>
        <taxon>Pseudomonadati</taxon>
        <taxon>Pseudomonadota</taxon>
        <taxon>Alphaproteobacteria</taxon>
        <taxon>Acetobacterales</taxon>
        <taxon>Acetobacteraceae</taxon>
        <taxon>Gluconobacter</taxon>
    </lineage>
</organism>
<keyword evidence="2" id="KW-0663">Pyridoxal phosphate</keyword>
<dbReference type="InterPro" id="IPR015422">
    <property type="entry name" value="PyrdxlP-dep_Trfase_small"/>
</dbReference>
<dbReference type="SMART" id="SM00345">
    <property type="entry name" value="HTH_GNTR"/>
    <property type="match status" value="1"/>
</dbReference>
<dbReference type="RefSeq" id="WP_099213489.1">
    <property type="nucleotide sequence ID" value="NZ_BEWM01000010.1"/>
</dbReference>
<evidence type="ECO:0000256" key="1">
    <source>
        <dbReference type="ARBA" id="ARBA00005384"/>
    </source>
</evidence>
<dbReference type="SUPFAM" id="SSF53383">
    <property type="entry name" value="PLP-dependent transferases"/>
    <property type="match status" value="1"/>
</dbReference>
<dbReference type="AlphaFoldDB" id="A0AAV5NK24"/>